<dbReference type="GO" id="GO:0019853">
    <property type="term" value="P:L-ascorbic acid biosynthetic process"/>
    <property type="evidence" value="ECO:0007669"/>
    <property type="project" value="TreeGrafter"/>
</dbReference>
<dbReference type="GO" id="GO:0050021">
    <property type="term" value="F:L-arabinonolactonase activity"/>
    <property type="evidence" value="ECO:0007669"/>
    <property type="project" value="UniProtKB-EC"/>
</dbReference>
<dbReference type="InterPro" id="IPR013658">
    <property type="entry name" value="SGL"/>
</dbReference>
<dbReference type="PANTHER" id="PTHR10907">
    <property type="entry name" value="REGUCALCIN"/>
    <property type="match status" value="1"/>
</dbReference>
<evidence type="ECO:0000256" key="1">
    <source>
        <dbReference type="ARBA" id="ARBA00008853"/>
    </source>
</evidence>
<feature type="binding site" evidence="3">
    <location>
        <position position="95"/>
    </location>
    <ligand>
        <name>substrate</name>
    </ligand>
</feature>
<gene>
    <name evidence="5" type="primary">araB_2</name>
    <name evidence="5" type="ORF">LA5096_02819</name>
</gene>
<dbReference type="GO" id="GO:0004341">
    <property type="term" value="F:gluconolactonase activity"/>
    <property type="evidence" value="ECO:0007669"/>
    <property type="project" value="TreeGrafter"/>
</dbReference>
<keyword evidence="5" id="KW-0378">Hydrolase</keyword>
<feature type="binding site" evidence="3">
    <location>
        <position position="14"/>
    </location>
    <ligand>
        <name>a divalent metal cation</name>
        <dbReference type="ChEBI" id="CHEBI:60240"/>
    </ligand>
</feature>
<dbReference type="GeneID" id="97670187"/>
<feature type="binding site" evidence="3">
    <location>
        <position position="142"/>
    </location>
    <ligand>
        <name>a divalent metal cation</name>
        <dbReference type="ChEBI" id="CHEBI:60240"/>
    </ligand>
</feature>
<reference evidence="6" key="1">
    <citation type="submission" date="2015-07" db="EMBL/GenBank/DDBJ databases">
        <authorList>
            <person name="Rodrigo-Torres Lidia"/>
            <person name="Arahal R.David."/>
        </authorList>
    </citation>
    <scope>NUCLEOTIDE SEQUENCE [LARGE SCALE GENOMIC DNA]</scope>
    <source>
        <strain evidence="6">CECT 5096</strain>
    </source>
</reference>
<proteinExistence type="inferred from homology"/>
<keyword evidence="3" id="KW-0479">Metal-binding</keyword>
<dbReference type="AlphaFoldDB" id="A0A0M6Z4E4"/>
<keyword evidence="6" id="KW-1185">Reference proteome</keyword>
<protein>
    <submittedName>
        <fullName evidence="5">L-arabinolactonase</fullName>
        <ecNumber evidence="5">3.1.1.15</ecNumber>
    </submittedName>
</protein>
<dbReference type="PANTHER" id="PTHR10907:SF47">
    <property type="entry name" value="REGUCALCIN"/>
    <property type="match status" value="1"/>
</dbReference>
<evidence type="ECO:0000256" key="3">
    <source>
        <dbReference type="PIRSR" id="PIRSR605511-2"/>
    </source>
</evidence>
<sequence length="279" mass="30959">MSNVFDGRQCTLGEGPLWHPERRQLYWFDILNRQLLTRQDETERSWQFDEYVSAAGWVSRTEMLIASASRLFLFDLETEARTKLCDLEADNPVTRSNDGRADPKGGFWIGTMGIEAEQGAGAIYRFFRGELRRLYSGITISNAICFSPDGTTAYFADTATQTIQQVSLDEEGWPAGTPTLFADLSGDGYNPDGAVVDDEGHLWNAQWGANRIARYDPNGNFVEDIAVQAAQVSCPAFGGTDLQTLFATTAAEGLEGIWEGKTFFAETNVRGQAEHRVIL</sequence>
<evidence type="ECO:0000313" key="5">
    <source>
        <dbReference type="EMBL" id="CTQ71198.1"/>
    </source>
</evidence>
<evidence type="ECO:0000256" key="2">
    <source>
        <dbReference type="PIRSR" id="PIRSR605511-1"/>
    </source>
</evidence>
<dbReference type="InterPro" id="IPR011042">
    <property type="entry name" value="6-blade_b-propeller_TolB-like"/>
</dbReference>
<comment type="cofactor">
    <cofactor evidence="3">
        <name>Zn(2+)</name>
        <dbReference type="ChEBI" id="CHEBI:29105"/>
    </cofactor>
    <text evidence="3">Binds 1 divalent metal cation per subunit.</text>
</comment>
<dbReference type="Gene3D" id="2.120.10.30">
    <property type="entry name" value="TolB, C-terminal domain"/>
    <property type="match status" value="1"/>
</dbReference>
<accession>A0A0M6Z4E4</accession>
<comment type="similarity">
    <text evidence="1">Belongs to the SMP-30/CGR1 family.</text>
</comment>
<dbReference type="InterPro" id="IPR005511">
    <property type="entry name" value="SMP-30"/>
</dbReference>
<feature type="active site" description="Proton donor/acceptor" evidence="2">
    <location>
        <position position="192"/>
    </location>
</feature>
<feature type="binding site" evidence="3">
    <location>
        <position position="192"/>
    </location>
    <ligand>
        <name>a divalent metal cation</name>
        <dbReference type="ChEBI" id="CHEBI:60240"/>
    </ligand>
</feature>
<feature type="binding site" evidence="3">
    <location>
        <position position="97"/>
    </location>
    <ligand>
        <name>substrate</name>
    </ligand>
</feature>
<dbReference type="Pfam" id="PF08450">
    <property type="entry name" value="SGL"/>
    <property type="match status" value="1"/>
</dbReference>
<keyword evidence="3" id="KW-0862">Zinc</keyword>
<evidence type="ECO:0000259" key="4">
    <source>
        <dbReference type="Pfam" id="PF08450"/>
    </source>
</evidence>
<dbReference type="GO" id="GO:0005509">
    <property type="term" value="F:calcium ion binding"/>
    <property type="evidence" value="ECO:0007669"/>
    <property type="project" value="TreeGrafter"/>
</dbReference>
<dbReference type="STRING" id="311410.LA5095_01565"/>
<name>A0A0M6Z4E4_9HYPH</name>
<dbReference type="SUPFAM" id="SSF63829">
    <property type="entry name" value="Calcium-dependent phosphotriesterase"/>
    <property type="match status" value="1"/>
</dbReference>
<dbReference type="Proteomes" id="UP000049983">
    <property type="component" value="Unassembled WGS sequence"/>
</dbReference>
<organism evidence="5 6">
    <name type="scientific">Roseibium album</name>
    <dbReference type="NCBI Taxonomy" id="311410"/>
    <lineage>
        <taxon>Bacteria</taxon>
        <taxon>Pseudomonadati</taxon>
        <taxon>Pseudomonadota</taxon>
        <taxon>Alphaproteobacteria</taxon>
        <taxon>Hyphomicrobiales</taxon>
        <taxon>Stappiaceae</taxon>
        <taxon>Roseibium</taxon>
    </lineage>
</organism>
<dbReference type="RefSeq" id="WP_055113659.1">
    <property type="nucleotide sequence ID" value="NZ_CXWA01000001.1"/>
</dbReference>
<feature type="domain" description="SMP-30/Gluconolactonase/LRE-like region" evidence="4">
    <location>
        <begin position="12"/>
        <end position="250"/>
    </location>
</feature>
<feature type="binding site" evidence="3">
    <location>
        <position position="115"/>
    </location>
    <ligand>
        <name>substrate</name>
    </ligand>
</feature>
<dbReference type="EC" id="3.1.1.15" evidence="5"/>
<dbReference type="EMBL" id="CXWC01000010">
    <property type="protein sequence ID" value="CTQ71198.1"/>
    <property type="molecule type" value="Genomic_DNA"/>
</dbReference>
<evidence type="ECO:0000313" key="6">
    <source>
        <dbReference type="Proteomes" id="UP000049983"/>
    </source>
</evidence>
<dbReference type="OrthoDB" id="2633250at2"/>
<dbReference type="PRINTS" id="PR01790">
    <property type="entry name" value="SMP30FAMILY"/>
</dbReference>